<dbReference type="Pfam" id="PF13577">
    <property type="entry name" value="SnoaL_4"/>
    <property type="match status" value="1"/>
</dbReference>
<dbReference type="SUPFAM" id="SSF54427">
    <property type="entry name" value="NTF2-like"/>
    <property type="match status" value="1"/>
</dbReference>
<reference evidence="2 3" key="1">
    <citation type="submission" date="2014-11" db="EMBL/GenBank/DDBJ databases">
        <title>Draft genome sequence of Kirrobacter mercurialis.</title>
        <authorList>
            <person name="Coil D.A."/>
            <person name="Eisen J.A."/>
        </authorList>
    </citation>
    <scope>NUCLEOTIDE SEQUENCE [LARGE SCALE GENOMIC DNA]</scope>
    <source>
        <strain evidence="2 3">Coronado</strain>
    </source>
</reference>
<evidence type="ECO:0000313" key="3">
    <source>
        <dbReference type="Proteomes" id="UP000030988"/>
    </source>
</evidence>
<feature type="domain" description="SnoaL-like" evidence="1">
    <location>
        <begin position="30"/>
        <end position="155"/>
    </location>
</feature>
<dbReference type="AlphaFoldDB" id="A0A0B2C1C6"/>
<keyword evidence="3" id="KW-1185">Reference proteome</keyword>
<sequence length="163" mass="17540">MRSGVGLLLAAPVRCGTGRGMTNDERRAIEADCGRLIRLYANLADAGEWARVAGLYTDDGRFARPSRPGEFVTGREAILASFTARPARPQRHMVGNIVVDVVDGHHATAFSVMLLFTGEVPAEGGLAVRDATGPLVGSYTDRLVRTADGWRFAERVGGLDFRP</sequence>
<dbReference type="InterPro" id="IPR037401">
    <property type="entry name" value="SnoaL-like"/>
</dbReference>
<name>A0A0B2C1C6_9SPHN</name>
<dbReference type="EMBL" id="JTDN01000001">
    <property type="protein sequence ID" value="KHL26087.1"/>
    <property type="molecule type" value="Genomic_DNA"/>
</dbReference>
<dbReference type="STRING" id="1572751.PK98_06055"/>
<dbReference type="Proteomes" id="UP000030988">
    <property type="component" value="Unassembled WGS sequence"/>
</dbReference>
<dbReference type="InterPro" id="IPR032710">
    <property type="entry name" value="NTF2-like_dom_sf"/>
</dbReference>
<protein>
    <recommendedName>
        <fullName evidence="1">SnoaL-like domain-containing protein</fullName>
    </recommendedName>
</protein>
<proteinExistence type="predicted"/>
<organism evidence="2 3">
    <name type="scientific">Croceibacterium mercuriale</name>
    <dbReference type="NCBI Taxonomy" id="1572751"/>
    <lineage>
        <taxon>Bacteria</taxon>
        <taxon>Pseudomonadati</taxon>
        <taxon>Pseudomonadota</taxon>
        <taxon>Alphaproteobacteria</taxon>
        <taxon>Sphingomonadales</taxon>
        <taxon>Erythrobacteraceae</taxon>
        <taxon>Croceibacterium</taxon>
    </lineage>
</organism>
<accession>A0A0B2C1C6</accession>
<comment type="caution">
    <text evidence="2">The sequence shown here is derived from an EMBL/GenBank/DDBJ whole genome shotgun (WGS) entry which is preliminary data.</text>
</comment>
<evidence type="ECO:0000313" key="2">
    <source>
        <dbReference type="EMBL" id="KHL26087.1"/>
    </source>
</evidence>
<dbReference type="Gene3D" id="3.10.450.50">
    <property type="match status" value="1"/>
</dbReference>
<gene>
    <name evidence="2" type="ORF">PK98_06055</name>
</gene>
<dbReference type="CDD" id="cd00531">
    <property type="entry name" value="NTF2_like"/>
    <property type="match status" value="1"/>
</dbReference>
<evidence type="ECO:0000259" key="1">
    <source>
        <dbReference type="Pfam" id="PF13577"/>
    </source>
</evidence>